<feature type="transmembrane region" description="Helical" evidence="6">
    <location>
        <begin position="6"/>
        <end position="39"/>
    </location>
</feature>
<evidence type="ECO:0000256" key="1">
    <source>
        <dbReference type="ARBA" id="ARBA00004236"/>
    </source>
</evidence>
<sequence length="103" mass="11498">MFKGPISLIMSLEITLISMLVVFTILLILAFVLSLFKYIPAEKKEEIKKATPAAEPKKVEREKFDPSKITSEEMRVAMMVASIEAAGEDKDANIRVVGIKELN</sequence>
<evidence type="ECO:0000313" key="8">
    <source>
        <dbReference type="Proteomes" id="UP001279681"/>
    </source>
</evidence>
<keyword evidence="3 6" id="KW-0812">Transmembrane</keyword>
<dbReference type="InterPro" id="IPR005899">
    <property type="entry name" value="Na_pump_deCOase"/>
</dbReference>
<evidence type="ECO:0000256" key="2">
    <source>
        <dbReference type="ARBA" id="ARBA00022475"/>
    </source>
</evidence>
<evidence type="ECO:0000256" key="3">
    <source>
        <dbReference type="ARBA" id="ARBA00022692"/>
    </source>
</evidence>
<comment type="subcellular location">
    <subcellularLocation>
        <location evidence="1">Cell membrane</location>
    </subcellularLocation>
</comment>
<keyword evidence="8" id="KW-1185">Reference proteome</keyword>
<comment type="caution">
    <text evidence="7">The sequence shown here is derived from an EMBL/GenBank/DDBJ whole genome shotgun (WGS) entry which is preliminary data.</text>
</comment>
<protein>
    <submittedName>
        <fullName evidence="7">OadG family protein</fullName>
    </submittedName>
</protein>
<name>A0ABU4WB65_9FUSO</name>
<dbReference type="EMBL" id="JAVIKH010000013">
    <property type="protein sequence ID" value="MDX8336782.1"/>
    <property type="molecule type" value="Genomic_DNA"/>
</dbReference>
<keyword evidence="2" id="KW-1003">Cell membrane</keyword>
<accession>A0ABU4WB65</accession>
<dbReference type="Pfam" id="PF04277">
    <property type="entry name" value="OAD_gamma"/>
    <property type="match status" value="1"/>
</dbReference>
<organism evidence="7 8">
    <name type="scientific">Candidatus Cetobacterium colombiensis</name>
    <dbReference type="NCBI Taxonomy" id="3073100"/>
    <lineage>
        <taxon>Bacteria</taxon>
        <taxon>Fusobacteriati</taxon>
        <taxon>Fusobacteriota</taxon>
        <taxon>Fusobacteriia</taxon>
        <taxon>Fusobacteriales</taxon>
        <taxon>Fusobacteriaceae</taxon>
        <taxon>Cetobacterium</taxon>
    </lineage>
</organism>
<gene>
    <name evidence="7" type="ORF">RFV38_09800</name>
</gene>
<proteinExistence type="predicted"/>
<evidence type="ECO:0000256" key="4">
    <source>
        <dbReference type="ARBA" id="ARBA00022989"/>
    </source>
</evidence>
<evidence type="ECO:0000313" key="7">
    <source>
        <dbReference type="EMBL" id="MDX8336782.1"/>
    </source>
</evidence>
<evidence type="ECO:0000256" key="6">
    <source>
        <dbReference type="SAM" id="Phobius"/>
    </source>
</evidence>
<keyword evidence="4 6" id="KW-1133">Transmembrane helix</keyword>
<reference evidence="8" key="1">
    <citation type="submission" date="2023-07" db="EMBL/GenBank/DDBJ databases">
        <authorList>
            <person name="Colorado M.A."/>
            <person name="Villamil L.M."/>
            <person name="Melo J.F."/>
            <person name="Rodriguez J.A."/>
            <person name="Ruiz R.Y."/>
        </authorList>
    </citation>
    <scope>NUCLEOTIDE SEQUENCE [LARGE SCALE GENOMIC DNA]</scope>
    <source>
        <strain evidence="8">C33</strain>
    </source>
</reference>
<keyword evidence="5 6" id="KW-0472">Membrane</keyword>
<dbReference type="Proteomes" id="UP001279681">
    <property type="component" value="Unassembled WGS sequence"/>
</dbReference>
<evidence type="ECO:0000256" key="5">
    <source>
        <dbReference type="ARBA" id="ARBA00023136"/>
    </source>
</evidence>
<dbReference type="RefSeq" id="WP_320314160.1">
    <property type="nucleotide sequence ID" value="NZ_JAVIKH010000013.1"/>
</dbReference>